<keyword evidence="2" id="KW-1185">Reference proteome</keyword>
<evidence type="ECO:0000313" key="1">
    <source>
        <dbReference type="EMBL" id="KAK7342968.1"/>
    </source>
</evidence>
<sequence>MANIKLEGRVWPSLVKYKSASYTVFGCHKCSSIKGKFGFLLKGKWLDFLVLDLKVSIVVGGSLLKGSIASPVWHVGGSIGG</sequence>
<dbReference type="AlphaFoldDB" id="A0AAN9M0D7"/>
<evidence type="ECO:0000313" key="2">
    <source>
        <dbReference type="Proteomes" id="UP001374584"/>
    </source>
</evidence>
<name>A0AAN9M0D7_PHACN</name>
<reference evidence="1 2" key="1">
    <citation type="submission" date="2024-01" db="EMBL/GenBank/DDBJ databases">
        <title>The genomes of 5 underutilized Papilionoideae crops provide insights into root nodulation and disease resistanc.</title>
        <authorList>
            <person name="Jiang F."/>
        </authorList>
    </citation>
    <scope>NUCLEOTIDE SEQUENCE [LARGE SCALE GENOMIC DNA]</scope>
    <source>
        <strain evidence="1">JINMINGXINNONG_FW02</strain>
        <tissue evidence="1">Leaves</tissue>
    </source>
</reference>
<gene>
    <name evidence="1" type="ORF">VNO80_25927</name>
</gene>
<dbReference type="Proteomes" id="UP001374584">
    <property type="component" value="Unassembled WGS sequence"/>
</dbReference>
<accession>A0AAN9M0D7</accession>
<organism evidence="1 2">
    <name type="scientific">Phaseolus coccineus</name>
    <name type="common">Scarlet runner bean</name>
    <name type="synonym">Phaseolus multiflorus</name>
    <dbReference type="NCBI Taxonomy" id="3886"/>
    <lineage>
        <taxon>Eukaryota</taxon>
        <taxon>Viridiplantae</taxon>
        <taxon>Streptophyta</taxon>
        <taxon>Embryophyta</taxon>
        <taxon>Tracheophyta</taxon>
        <taxon>Spermatophyta</taxon>
        <taxon>Magnoliopsida</taxon>
        <taxon>eudicotyledons</taxon>
        <taxon>Gunneridae</taxon>
        <taxon>Pentapetalae</taxon>
        <taxon>rosids</taxon>
        <taxon>fabids</taxon>
        <taxon>Fabales</taxon>
        <taxon>Fabaceae</taxon>
        <taxon>Papilionoideae</taxon>
        <taxon>50 kb inversion clade</taxon>
        <taxon>NPAAA clade</taxon>
        <taxon>indigoferoid/millettioid clade</taxon>
        <taxon>Phaseoleae</taxon>
        <taxon>Phaseolus</taxon>
    </lineage>
</organism>
<proteinExistence type="predicted"/>
<dbReference type="EMBL" id="JAYMYR010000009">
    <property type="protein sequence ID" value="KAK7342968.1"/>
    <property type="molecule type" value="Genomic_DNA"/>
</dbReference>
<comment type="caution">
    <text evidence="1">The sequence shown here is derived from an EMBL/GenBank/DDBJ whole genome shotgun (WGS) entry which is preliminary data.</text>
</comment>
<protein>
    <submittedName>
        <fullName evidence="1">Uncharacterized protein</fullName>
    </submittedName>
</protein>